<evidence type="ECO:0000256" key="2">
    <source>
        <dbReference type="SAM" id="MobiDB-lite"/>
    </source>
</evidence>
<protein>
    <submittedName>
        <fullName evidence="4">Pyrroline-5-carboxylate reductase-like protein</fullName>
    </submittedName>
</protein>
<feature type="region of interest" description="Disordered" evidence="2">
    <location>
        <begin position="64"/>
        <end position="96"/>
    </location>
</feature>
<gene>
    <name evidence="4" type="ordered locus">PputW619_3081</name>
</gene>
<dbReference type="HOGENOM" id="CLU_2357573_0_0_6"/>
<dbReference type="Gene3D" id="1.10.3730.10">
    <property type="entry name" value="ProC C-terminal domain-like"/>
    <property type="match status" value="1"/>
</dbReference>
<dbReference type="GO" id="GO:0016491">
    <property type="term" value="F:oxidoreductase activity"/>
    <property type="evidence" value="ECO:0007669"/>
    <property type="project" value="UniProtKB-KW"/>
</dbReference>
<dbReference type="InterPro" id="IPR008927">
    <property type="entry name" value="6-PGluconate_DH-like_C_sf"/>
</dbReference>
<dbReference type="KEGG" id="ppw:PputW619_3081"/>
<accession>B1JA13</accession>
<name>B1JA13_PSEPW</name>
<dbReference type="EMBL" id="CP000949">
    <property type="protein sequence ID" value="ACA73571.1"/>
    <property type="molecule type" value="Genomic_DNA"/>
</dbReference>
<dbReference type="STRING" id="390235.PputW619_3081"/>
<keyword evidence="1" id="KW-0560">Oxidoreductase</keyword>
<sequence>MTRLFEAVGSTSWVEHEGLLDTVTALSGSGPAYYQLFSEALSAAGVALGLSPELARTLARPHIPVHKHSHASPESPGQRAAGRTPKLLHLTDVHSL</sequence>
<evidence type="ECO:0000256" key="1">
    <source>
        <dbReference type="ARBA" id="ARBA00023002"/>
    </source>
</evidence>
<dbReference type="InterPro" id="IPR029036">
    <property type="entry name" value="P5CR_dimer"/>
</dbReference>
<feature type="domain" description="Pyrroline-5-carboxylate reductase dimerisation" evidence="3">
    <location>
        <begin position="17"/>
        <end position="60"/>
    </location>
</feature>
<proteinExistence type="predicted"/>
<organism evidence="4">
    <name type="scientific">Pseudomonas putida (strain W619)</name>
    <dbReference type="NCBI Taxonomy" id="390235"/>
    <lineage>
        <taxon>Bacteria</taxon>
        <taxon>Pseudomonadati</taxon>
        <taxon>Pseudomonadota</taxon>
        <taxon>Gammaproteobacteria</taxon>
        <taxon>Pseudomonadales</taxon>
        <taxon>Pseudomonadaceae</taxon>
        <taxon>Pseudomonas</taxon>
    </lineage>
</organism>
<dbReference type="SUPFAM" id="SSF48179">
    <property type="entry name" value="6-phosphogluconate dehydrogenase C-terminal domain-like"/>
    <property type="match status" value="1"/>
</dbReference>
<evidence type="ECO:0000259" key="3">
    <source>
        <dbReference type="Pfam" id="PF14748"/>
    </source>
</evidence>
<dbReference type="Pfam" id="PF14748">
    <property type="entry name" value="P5CR_dimer"/>
    <property type="match status" value="1"/>
</dbReference>
<evidence type="ECO:0000313" key="4">
    <source>
        <dbReference type="EMBL" id="ACA73571.1"/>
    </source>
</evidence>
<reference evidence="4" key="1">
    <citation type="submission" date="2008-02" db="EMBL/GenBank/DDBJ databases">
        <title>Complete sequence of Psuedomonas putida W619.</title>
        <authorList>
            <consortium name="US DOE Joint Genome Institute"/>
            <person name="Copeland A."/>
            <person name="Lucas S."/>
            <person name="Lapidus A."/>
            <person name="Barry K."/>
            <person name="Detter J.C."/>
            <person name="Glavina del Rio T."/>
            <person name="Dalin E."/>
            <person name="Tice H."/>
            <person name="Pitluck S."/>
            <person name="Chain P."/>
            <person name="Malfatti S."/>
            <person name="Shin M."/>
            <person name="Vergez L."/>
            <person name="Schmutz J."/>
            <person name="Larimer F."/>
            <person name="Land M."/>
            <person name="Hauser L."/>
            <person name="Kyrpides N."/>
            <person name="Kim E."/>
            <person name="Taghavi S."/>
            <person name="Vangronsveld D."/>
            <person name="van der Lelie D."/>
            <person name="Richardson P."/>
        </authorList>
    </citation>
    <scope>NUCLEOTIDE SEQUENCE</scope>
    <source>
        <strain evidence="4">W619</strain>
    </source>
</reference>
<dbReference type="AlphaFoldDB" id="B1JA13"/>
<dbReference type="eggNOG" id="COG0345">
    <property type="taxonomic scope" value="Bacteria"/>
</dbReference>